<dbReference type="Pfam" id="PF13480">
    <property type="entry name" value="Acetyltransf_6"/>
    <property type="match status" value="1"/>
</dbReference>
<dbReference type="EMBL" id="JMCC02000001">
    <property type="protein sequence ID" value="KIG19655.1"/>
    <property type="molecule type" value="Genomic_DNA"/>
</dbReference>
<protein>
    <recommendedName>
        <fullName evidence="1">BioF2-like acetyltransferase domain-containing protein</fullName>
    </recommendedName>
</protein>
<dbReference type="InterPro" id="IPR038740">
    <property type="entry name" value="BioF2-like_GNAT_dom"/>
</dbReference>
<feature type="domain" description="BioF2-like acetyltransferase" evidence="1">
    <location>
        <begin position="172"/>
        <end position="312"/>
    </location>
</feature>
<reference evidence="2 3" key="1">
    <citation type="submission" date="2014-12" db="EMBL/GenBank/DDBJ databases">
        <title>Genome assembly of Enhygromyxa salina DSM 15201.</title>
        <authorList>
            <person name="Sharma G."/>
            <person name="Subramanian S."/>
        </authorList>
    </citation>
    <scope>NUCLEOTIDE SEQUENCE [LARGE SCALE GENOMIC DNA]</scope>
    <source>
        <strain evidence="2 3">DSM 15201</strain>
    </source>
</reference>
<evidence type="ECO:0000313" key="3">
    <source>
        <dbReference type="Proteomes" id="UP000031599"/>
    </source>
</evidence>
<dbReference type="AlphaFoldDB" id="A0A0C2DDZ1"/>
<dbReference type="Proteomes" id="UP000031599">
    <property type="component" value="Unassembled WGS sequence"/>
</dbReference>
<name>A0A0C2DDZ1_9BACT</name>
<evidence type="ECO:0000259" key="1">
    <source>
        <dbReference type="Pfam" id="PF13480"/>
    </source>
</evidence>
<dbReference type="SUPFAM" id="SSF55729">
    <property type="entry name" value="Acyl-CoA N-acyltransferases (Nat)"/>
    <property type="match status" value="1"/>
</dbReference>
<comment type="caution">
    <text evidence="2">The sequence shown here is derived from an EMBL/GenBank/DDBJ whole genome shotgun (WGS) entry which is preliminary data.</text>
</comment>
<proteinExistence type="predicted"/>
<gene>
    <name evidence="2" type="ORF">DB30_00164</name>
</gene>
<evidence type="ECO:0000313" key="2">
    <source>
        <dbReference type="EMBL" id="KIG19655.1"/>
    </source>
</evidence>
<accession>A0A0C2DDZ1</accession>
<organism evidence="2 3">
    <name type="scientific">Enhygromyxa salina</name>
    <dbReference type="NCBI Taxonomy" id="215803"/>
    <lineage>
        <taxon>Bacteria</taxon>
        <taxon>Pseudomonadati</taxon>
        <taxon>Myxococcota</taxon>
        <taxon>Polyangia</taxon>
        <taxon>Nannocystales</taxon>
        <taxon>Nannocystaceae</taxon>
        <taxon>Enhygromyxa</taxon>
    </lineage>
</organism>
<dbReference type="Gene3D" id="3.40.630.30">
    <property type="match status" value="1"/>
</dbReference>
<sequence length="377" mass="41326">MATRGTSSAVGGALAHRWLDPLASEDAQRWANLLGRTRHDFHHLPAYVALEAERLGGRGFALLVEDRRDPSRAALLPLILRALPASAACDAISPYGYPAPLFTSSSPSFESAAVEAFVTAMAARRVASAFVRLHPLLGCPEQALGRFGGVVEHGPTVWIDLQANEATQWAGYRGTHRNLIRRAGRDGLQVQFDEAFARLDEFYPVYAQTMDRVGASDMLSLSSSVSPAQDERRYLERLATLLRGRGFLALVEQQGQVIAGGVFTSCAGIVQYHLSGTATAWQRASPTRLMLDAVRRRQTARGDWRMHLGGGVGAKQDPLFRFKRGFSPHRGRFCSWRVIPCPDLHDRLVADWQAAGGSREAAGEFFPVYRAATNQQS</sequence>
<dbReference type="InterPro" id="IPR016181">
    <property type="entry name" value="Acyl_CoA_acyltransferase"/>
</dbReference>